<dbReference type="Gene3D" id="3.40.50.620">
    <property type="entry name" value="HUPs"/>
    <property type="match status" value="2"/>
</dbReference>
<dbReference type="AlphaFoldDB" id="A0A6C0JVZ3"/>
<keyword evidence="3" id="KW-0436">Ligase</keyword>
<dbReference type="InterPro" id="IPR013155">
    <property type="entry name" value="M/V/L/I-tRNA-synth_anticd-bd"/>
</dbReference>
<dbReference type="GO" id="GO:0005524">
    <property type="term" value="F:ATP binding"/>
    <property type="evidence" value="ECO:0007669"/>
    <property type="project" value="UniProtKB-KW"/>
</dbReference>
<dbReference type="InterPro" id="IPR004493">
    <property type="entry name" value="Leu-tRNA-synth_Ia_arc/euk"/>
</dbReference>
<keyword evidence="6" id="KW-0648">Protein biosynthesis</keyword>
<dbReference type="Gene3D" id="1.10.730.10">
    <property type="entry name" value="Isoleucyl-tRNA Synthetase, Domain 1"/>
    <property type="match status" value="1"/>
</dbReference>
<dbReference type="EMBL" id="MN740691">
    <property type="protein sequence ID" value="QHU07894.1"/>
    <property type="molecule type" value="Genomic_DNA"/>
</dbReference>
<dbReference type="SUPFAM" id="SSF50677">
    <property type="entry name" value="ValRS/IleRS/LeuRS editing domain"/>
    <property type="match status" value="1"/>
</dbReference>
<dbReference type="InterPro" id="IPR001412">
    <property type="entry name" value="aa-tRNA-synth_I_CS"/>
</dbReference>
<reference evidence="11" key="1">
    <citation type="journal article" date="2020" name="Nature">
        <title>Giant virus diversity and host interactions through global metagenomics.</title>
        <authorList>
            <person name="Schulz F."/>
            <person name="Roux S."/>
            <person name="Paez-Espino D."/>
            <person name="Jungbluth S."/>
            <person name="Walsh D.A."/>
            <person name="Denef V.J."/>
            <person name="McMahon K.D."/>
            <person name="Konstantinidis K.T."/>
            <person name="Eloe-Fadrosh E.A."/>
            <person name="Kyrpides N.C."/>
            <person name="Woyke T."/>
        </authorList>
    </citation>
    <scope>NUCLEOTIDE SEQUENCE</scope>
    <source>
        <strain evidence="11">GVMAG-S-1041349-163</strain>
    </source>
</reference>
<dbReference type="SUPFAM" id="SSF47323">
    <property type="entry name" value="Anticodon-binding domain of a subclass of class I aminoacyl-tRNA synthetases"/>
    <property type="match status" value="1"/>
</dbReference>
<dbReference type="EC" id="6.1.1.4" evidence="2"/>
<evidence type="ECO:0000259" key="10">
    <source>
        <dbReference type="Pfam" id="PF08264"/>
    </source>
</evidence>
<dbReference type="PANTHER" id="PTHR45794:SF1">
    <property type="entry name" value="LEUCINE--TRNA LIGASE, CYTOPLASMIC"/>
    <property type="match status" value="1"/>
</dbReference>
<dbReference type="CDD" id="cd00812">
    <property type="entry name" value="LeuRS_core"/>
    <property type="match status" value="1"/>
</dbReference>
<evidence type="ECO:0000256" key="6">
    <source>
        <dbReference type="ARBA" id="ARBA00022917"/>
    </source>
</evidence>
<protein>
    <recommendedName>
        <fullName evidence="2">leucine--tRNA ligase</fullName>
        <ecNumber evidence="2">6.1.1.4</ecNumber>
    </recommendedName>
    <alternativeName>
        <fullName evidence="8">Leucyl-tRNA synthetase</fullName>
    </alternativeName>
</protein>
<keyword evidence="7" id="KW-0030">Aminoacyl-tRNA synthetase</keyword>
<evidence type="ECO:0000256" key="8">
    <source>
        <dbReference type="ARBA" id="ARBA00030520"/>
    </source>
</evidence>
<proteinExistence type="inferred from homology"/>
<dbReference type="PANTHER" id="PTHR45794">
    <property type="entry name" value="LEUCYL-TRNA SYNTHETASE"/>
    <property type="match status" value="1"/>
</dbReference>
<dbReference type="SUPFAM" id="SSF52374">
    <property type="entry name" value="Nucleotidylyl transferase"/>
    <property type="match status" value="1"/>
</dbReference>
<evidence type="ECO:0000256" key="5">
    <source>
        <dbReference type="ARBA" id="ARBA00022840"/>
    </source>
</evidence>
<evidence type="ECO:0000256" key="2">
    <source>
        <dbReference type="ARBA" id="ARBA00013164"/>
    </source>
</evidence>
<organism evidence="11">
    <name type="scientific">viral metagenome</name>
    <dbReference type="NCBI Taxonomy" id="1070528"/>
    <lineage>
        <taxon>unclassified sequences</taxon>
        <taxon>metagenomes</taxon>
        <taxon>organismal metagenomes</taxon>
    </lineage>
</organism>
<dbReference type="Pfam" id="PF08264">
    <property type="entry name" value="Anticodon_1"/>
    <property type="match status" value="1"/>
</dbReference>
<name>A0A6C0JVZ3_9ZZZZ</name>
<feature type="domain" description="Methionyl/Valyl/Leucyl/Isoleucyl-tRNA synthetase anticodon-binding" evidence="10">
    <location>
        <begin position="641"/>
        <end position="774"/>
    </location>
</feature>
<sequence length="868" mass="102328">MANRSKVEKLIQIEKEIQYKWELNKIFNKEQTIDERPKFLATFPYPYMNGKLHLGHAFTISKAEFAVGFSNLDEKNTLFPFSFHCSGIPIKISADKIKSLDKEQYDIMKSMGIPDNEIPLFSDPTHWLEYFPNQCKSDLISMGVKIDWRRSFITTDKNPYYDSFIRWQFLNLLKEDKIKFGKRYSIYSPNNKQICMDHDRSEGEGVGIQEYILLKFKFVNKIFQTPSNIFLVTQTSCPESIYDLKRLLIYPESFYFVYELSNEDHDIFISNSKIYMNLLHQLPYNLKLITKLSSSELNGKKVSIPLTSIHIEVQEDKEQYVNLLIDITIANDRTDVKRELIESGNAIIYYEPEKTVISRSGDNCVVALLDQWYIKYGEEEWKNKTKNVLDQIKTFSIETKNHLNISLDWIHEHACSRSYGLGTKLPWDTQYFIDSLSDSTIYMAYYTISHLLQGNINGSTSGTLDIESYDMTPDVWEYIFKDLNYSYIDTKISKDKLDTLKKEFRYWYPIDLRVSGKDLIPNHLIYMLYNHIAIWPKESNMWPKAIRANGHLNLNNMKMSKSTGNFLTLSNAIKKYSADGVRLALANASDNIDDANFDENMTEAGILKLFNFLEWCKDVLDEIQSYREGIPTFHDKVFKNEMLVLREDSYKSYSEMKYKEALNSCFYKYQSSRDKYREFCGNDKMHKELVLEFIETQLIILSPICPHITEYIWEIMNKKIFNSTKTYILYELWPKREEVNDIIFQMSHYVDKCIKEFRIKRTKNEKKHSATIHIAKEYSQWQKEIIKQLEEPNTIDTYLTLIKTRSKKEAKRIFAFASSYKNVLPFDEIEVLQQNSKYILETLKLKDLEIIYSNDEKCVPGSPFIIYN</sequence>
<evidence type="ECO:0000256" key="1">
    <source>
        <dbReference type="ARBA" id="ARBA00005594"/>
    </source>
</evidence>
<dbReference type="Pfam" id="PF00133">
    <property type="entry name" value="tRNA-synt_1"/>
    <property type="match status" value="1"/>
</dbReference>
<keyword evidence="5" id="KW-0067">ATP-binding</keyword>
<comment type="similarity">
    <text evidence="1">Belongs to the class-I aminoacyl-tRNA synthetase family.</text>
</comment>
<dbReference type="InterPro" id="IPR002300">
    <property type="entry name" value="aa-tRNA-synth_Ia"/>
</dbReference>
<keyword evidence="4" id="KW-0547">Nucleotide-binding</keyword>
<dbReference type="CDD" id="cd07959">
    <property type="entry name" value="Anticodon_Ia_Leu_AEc"/>
    <property type="match status" value="1"/>
</dbReference>
<evidence type="ECO:0000256" key="4">
    <source>
        <dbReference type="ARBA" id="ARBA00022741"/>
    </source>
</evidence>
<dbReference type="InterPro" id="IPR009080">
    <property type="entry name" value="tRNAsynth_Ia_anticodon-bd"/>
</dbReference>
<dbReference type="FunFam" id="3.40.50.620:FF:000426">
    <property type="entry name" value="Leucyl-tRNA synthetase a"/>
    <property type="match status" value="1"/>
</dbReference>
<evidence type="ECO:0000313" key="11">
    <source>
        <dbReference type="EMBL" id="QHU07894.1"/>
    </source>
</evidence>
<dbReference type="GO" id="GO:0006429">
    <property type="term" value="P:leucyl-tRNA aminoacylation"/>
    <property type="evidence" value="ECO:0007669"/>
    <property type="project" value="InterPro"/>
</dbReference>
<dbReference type="InterPro" id="IPR009008">
    <property type="entry name" value="Val/Leu/Ile-tRNA-synth_edit"/>
</dbReference>
<accession>A0A6C0JVZ3</accession>
<dbReference type="GO" id="GO:0002161">
    <property type="term" value="F:aminoacyl-tRNA deacylase activity"/>
    <property type="evidence" value="ECO:0007669"/>
    <property type="project" value="InterPro"/>
</dbReference>
<feature type="domain" description="Aminoacyl-tRNA synthetase class Ia" evidence="9">
    <location>
        <begin position="17"/>
        <end position="597"/>
    </location>
</feature>
<dbReference type="InterPro" id="IPR014729">
    <property type="entry name" value="Rossmann-like_a/b/a_fold"/>
</dbReference>
<evidence type="ECO:0000256" key="7">
    <source>
        <dbReference type="ARBA" id="ARBA00023146"/>
    </source>
</evidence>
<evidence type="ECO:0000259" key="9">
    <source>
        <dbReference type="Pfam" id="PF00133"/>
    </source>
</evidence>
<dbReference type="GO" id="GO:0004823">
    <property type="term" value="F:leucine-tRNA ligase activity"/>
    <property type="evidence" value="ECO:0007669"/>
    <property type="project" value="UniProtKB-EC"/>
</dbReference>
<evidence type="ECO:0000256" key="3">
    <source>
        <dbReference type="ARBA" id="ARBA00022598"/>
    </source>
</evidence>
<dbReference type="PROSITE" id="PS00178">
    <property type="entry name" value="AA_TRNA_LIGASE_I"/>
    <property type="match status" value="1"/>
</dbReference>